<dbReference type="GO" id="GO:0006284">
    <property type="term" value="P:base-excision repair"/>
    <property type="evidence" value="ECO:0007669"/>
    <property type="project" value="TreeGrafter"/>
</dbReference>
<dbReference type="InterPro" id="IPR004808">
    <property type="entry name" value="AP_endonuc_1"/>
</dbReference>
<feature type="region of interest" description="Disordered" evidence="11">
    <location>
        <begin position="69"/>
        <end position="136"/>
    </location>
</feature>
<dbReference type="OrthoDB" id="498125at2759"/>
<evidence type="ECO:0000256" key="1">
    <source>
        <dbReference type="ARBA" id="ARBA00000493"/>
    </source>
</evidence>
<dbReference type="Proteomes" id="UP000694845">
    <property type="component" value="Unplaced"/>
</dbReference>
<feature type="active site" evidence="7">
    <location>
        <position position="271"/>
    </location>
</feature>
<dbReference type="GO" id="GO:0008081">
    <property type="term" value="F:phosphoric diester hydrolase activity"/>
    <property type="evidence" value="ECO:0007669"/>
    <property type="project" value="TreeGrafter"/>
</dbReference>
<keyword evidence="10" id="KW-0234">DNA repair</keyword>
<dbReference type="PANTHER" id="PTHR22748:SF6">
    <property type="entry name" value="DNA-(APURINIC OR APYRIMIDINIC SITE) ENDONUCLEASE"/>
    <property type="match status" value="1"/>
</dbReference>
<evidence type="ECO:0000256" key="7">
    <source>
        <dbReference type="PIRSR" id="PIRSR604808-1"/>
    </source>
</evidence>
<accession>A0A8B7XNY1</accession>
<feature type="site" description="Transition state stabilizer" evidence="9">
    <location>
        <position position="312"/>
    </location>
</feature>
<dbReference type="PANTHER" id="PTHR22748">
    <property type="entry name" value="AP ENDONUCLEASE"/>
    <property type="match status" value="1"/>
</dbReference>
<dbReference type="InterPro" id="IPR005135">
    <property type="entry name" value="Endo/exonuclease/phosphatase"/>
</dbReference>
<dbReference type="GO" id="GO:0005634">
    <property type="term" value="C:nucleus"/>
    <property type="evidence" value="ECO:0007669"/>
    <property type="project" value="TreeGrafter"/>
</dbReference>
<evidence type="ECO:0000256" key="2">
    <source>
        <dbReference type="ARBA" id="ARBA00001936"/>
    </source>
</evidence>
<evidence type="ECO:0000256" key="8">
    <source>
        <dbReference type="PIRSR" id="PIRSR604808-2"/>
    </source>
</evidence>
<feature type="site" description="Important for catalytic activity" evidence="9">
    <location>
        <position position="383"/>
    </location>
</feature>
<evidence type="ECO:0000313" key="14">
    <source>
        <dbReference type="RefSeq" id="XP_022081710.1"/>
    </source>
</evidence>
<gene>
    <name evidence="14" type="primary">LOC110974410</name>
</gene>
<dbReference type="CTD" id="328"/>
<comment type="cofactor">
    <cofactor evidence="8 10">
        <name>Mg(2+)</name>
        <dbReference type="ChEBI" id="CHEBI:18420"/>
    </cofactor>
    <cofactor evidence="8 10">
        <name>Mn(2+)</name>
        <dbReference type="ChEBI" id="CHEBI:29035"/>
    </cofactor>
    <text evidence="8 10">Probably binds two magnesium or manganese ions per subunit.</text>
</comment>
<comment type="catalytic activity">
    <reaction evidence="1">
        <text>Exonucleolytic cleavage in the 3'- to 5'-direction to yield nucleoside 5'-phosphates.</text>
        <dbReference type="EC" id="3.1.11.2"/>
    </reaction>
</comment>
<keyword evidence="6 8" id="KW-0460">Magnesium</keyword>
<evidence type="ECO:0000256" key="6">
    <source>
        <dbReference type="ARBA" id="ARBA00022842"/>
    </source>
</evidence>
<evidence type="ECO:0000256" key="5">
    <source>
        <dbReference type="ARBA" id="ARBA00022801"/>
    </source>
</evidence>
<evidence type="ECO:0000256" key="3">
    <source>
        <dbReference type="ARBA" id="ARBA00007092"/>
    </source>
</evidence>
<feature type="binding site" evidence="8">
    <location>
        <position position="408"/>
    </location>
    <ligand>
        <name>Mg(2+)</name>
        <dbReference type="ChEBI" id="CHEBI:18420"/>
        <label>1</label>
    </ligand>
</feature>
<evidence type="ECO:0000256" key="11">
    <source>
        <dbReference type="SAM" id="MobiDB-lite"/>
    </source>
</evidence>
<feature type="active site" description="Proton acceptor" evidence="7">
    <location>
        <position position="409"/>
    </location>
</feature>
<keyword evidence="4 8" id="KW-0479">Metal-binding</keyword>
<feature type="compositionally biased region" description="Basic and acidic residues" evidence="11">
    <location>
        <begin position="101"/>
        <end position="135"/>
    </location>
</feature>
<dbReference type="EC" id="3.1.-.-" evidence="10"/>
<dbReference type="PROSITE" id="PS00727">
    <property type="entry name" value="AP_NUCLEASE_F1_2"/>
    <property type="match status" value="1"/>
</dbReference>
<feature type="site" description="Interaction with DNA substrate" evidence="9">
    <location>
        <position position="409"/>
    </location>
</feature>
<dbReference type="NCBIfam" id="TIGR00633">
    <property type="entry name" value="xth"/>
    <property type="match status" value="1"/>
</dbReference>
<proteinExistence type="inferred from homology"/>
<feature type="binding site" evidence="8">
    <location>
        <position position="310"/>
    </location>
    <ligand>
        <name>Mg(2+)</name>
        <dbReference type="ChEBI" id="CHEBI:18420"/>
        <label>1</label>
    </ligand>
</feature>
<feature type="binding site" evidence="8">
    <location>
        <position position="409"/>
    </location>
    <ligand>
        <name>Mg(2+)</name>
        <dbReference type="ChEBI" id="CHEBI:18420"/>
        <label>1</label>
    </ligand>
</feature>
<dbReference type="GO" id="GO:0003677">
    <property type="term" value="F:DNA binding"/>
    <property type="evidence" value="ECO:0007669"/>
    <property type="project" value="InterPro"/>
</dbReference>
<feature type="domain" description="Endonuclease/exonuclease/phosphatase" evidence="12">
    <location>
        <begin position="167"/>
        <end position="409"/>
    </location>
</feature>
<feature type="active site" description="Proton donor/acceptor" evidence="7">
    <location>
        <position position="310"/>
    </location>
</feature>
<dbReference type="NCBIfam" id="TIGR00195">
    <property type="entry name" value="exoDNase_III"/>
    <property type="match status" value="1"/>
</dbReference>
<dbReference type="CDD" id="cd09087">
    <property type="entry name" value="Ape1-like_AP-endo"/>
    <property type="match status" value="1"/>
</dbReference>
<feature type="binding site" evidence="8">
    <location>
        <position position="312"/>
    </location>
    <ligand>
        <name>Mg(2+)</name>
        <dbReference type="ChEBI" id="CHEBI:18420"/>
        <label>1</label>
    </ligand>
</feature>
<comment type="similarity">
    <text evidence="3 10">Belongs to the DNA repair enzymes AP/ExoA family.</text>
</comment>
<dbReference type="InterPro" id="IPR036691">
    <property type="entry name" value="Endo/exonu/phosph_ase_sf"/>
</dbReference>
<dbReference type="AlphaFoldDB" id="A0A8B7XNY1"/>
<keyword evidence="5" id="KW-0378">Hydrolase</keyword>
<reference evidence="14" key="1">
    <citation type="submission" date="2025-08" db="UniProtKB">
        <authorList>
            <consortium name="RefSeq"/>
        </authorList>
    </citation>
    <scope>IDENTIFICATION</scope>
</reference>
<organism evidence="13 14">
    <name type="scientific">Acanthaster planci</name>
    <name type="common">Crown-of-thorns starfish</name>
    <dbReference type="NCBI Taxonomy" id="133434"/>
    <lineage>
        <taxon>Eukaryota</taxon>
        <taxon>Metazoa</taxon>
        <taxon>Echinodermata</taxon>
        <taxon>Eleutherozoa</taxon>
        <taxon>Asterozoa</taxon>
        <taxon>Asteroidea</taxon>
        <taxon>Valvatacea</taxon>
        <taxon>Valvatida</taxon>
        <taxon>Acanthasteridae</taxon>
        <taxon>Acanthaster</taxon>
    </lineage>
</organism>
<dbReference type="GeneID" id="110974410"/>
<keyword evidence="13" id="KW-1185">Reference proteome</keyword>
<dbReference type="GO" id="GO:0008311">
    <property type="term" value="F:double-stranded DNA 3'-5' DNA exonuclease activity"/>
    <property type="evidence" value="ECO:0007669"/>
    <property type="project" value="UniProtKB-EC"/>
</dbReference>
<feature type="binding site" evidence="8">
    <location>
        <position position="170"/>
    </location>
    <ligand>
        <name>Mg(2+)</name>
        <dbReference type="ChEBI" id="CHEBI:18420"/>
        <label>1</label>
    </ligand>
</feature>
<dbReference type="Gene3D" id="3.60.10.10">
    <property type="entry name" value="Endonuclease/exonuclease/phosphatase"/>
    <property type="match status" value="1"/>
</dbReference>
<evidence type="ECO:0000256" key="9">
    <source>
        <dbReference type="PIRSR" id="PIRSR604808-3"/>
    </source>
</evidence>
<feature type="binding site" evidence="8">
    <location>
        <position position="198"/>
    </location>
    <ligand>
        <name>Mg(2+)</name>
        <dbReference type="ChEBI" id="CHEBI:18420"/>
        <label>1</label>
    </ligand>
</feature>
<dbReference type="InterPro" id="IPR020848">
    <property type="entry name" value="AP_endonuclease_F1_CS"/>
</dbReference>
<dbReference type="KEGG" id="aplc:110974410"/>
<evidence type="ECO:0000259" key="12">
    <source>
        <dbReference type="Pfam" id="PF03372"/>
    </source>
</evidence>
<dbReference type="Pfam" id="PF03372">
    <property type="entry name" value="Exo_endo_phos"/>
    <property type="match status" value="1"/>
</dbReference>
<protein>
    <recommendedName>
        <fullName evidence="10">DNA-(apurinic or apyrimidinic site) endonuclease</fullName>
        <ecNumber evidence="10">3.1.-.-</ecNumber>
    </recommendedName>
</protein>
<dbReference type="PROSITE" id="PS51435">
    <property type="entry name" value="AP_NUCLEASE_F1_4"/>
    <property type="match status" value="1"/>
</dbReference>
<keyword evidence="8" id="KW-0464">Manganese</keyword>
<dbReference type="GO" id="GO:0003906">
    <property type="term" value="F:DNA-(apurinic or apyrimidinic site) endonuclease activity"/>
    <property type="evidence" value="ECO:0007669"/>
    <property type="project" value="TreeGrafter"/>
</dbReference>
<comment type="cofactor">
    <cofactor evidence="2">
        <name>Mn(2+)</name>
        <dbReference type="ChEBI" id="CHEBI:29035"/>
    </cofactor>
</comment>
<evidence type="ECO:0000256" key="4">
    <source>
        <dbReference type="ARBA" id="ARBA00022723"/>
    </source>
</evidence>
<dbReference type="RefSeq" id="XP_022081710.1">
    <property type="nucleotide sequence ID" value="XM_022226018.1"/>
</dbReference>
<keyword evidence="10" id="KW-0227">DNA damage</keyword>
<evidence type="ECO:0000256" key="10">
    <source>
        <dbReference type="RuleBase" id="RU362131"/>
    </source>
</evidence>
<sequence length="418" mass="47911">MIFVRRMSRLLVCNKEIDLLQSSFLRWRKTNDRGRCNSHVGQRKQLSWSKLQLVSVKTSTWLENRQFKTESIRQGSADSSKRHGTGLCGKQIKSKNTMPKRKSDTKSEQSSKKAEPKAETTDEKPTKKQKVDKNGANEAAIAALNVPETYTTDKKSVEENEANLKIASWNIAGLQAWIKKDGMSYIKKEDPDIFFVMETKVDSESVPSSAKVEGYHTYWLGATSKKGYSGTGLYTKKEPISVKYGIGVEKHDEEGRVITAEYDDFYFVGAYVPNSGRGLTRLEYRQEWDKDFTEYLAKLDETKPVIYCGDLNVAHEEIDLKNPKNNHNKTPGFTDEEREGFSALLNKGFVDSFRHLYPDREYAYSFWTYMGNCRAKNVGWRLDYFVISKRLVPKLCDTGMRTWIKGSDHCPIVLHMAM</sequence>
<evidence type="ECO:0000313" key="13">
    <source>
        <dbReference type="Proteomes" id="UP000694845"/>
    </source>
</evidence>
<name>A0A8B7XNY1_ACAPL</name>
<dbReference type="PROSITE" id="PS00728">
    <property type="entry name" value="AP_NUCLEASE_F1_3"/>
    <property type="match status" value="1"/>
</dbReference>
<dbReference type="SUPFAM" id="SSF56219">
    <property type="entry name" value="DNase I-like"/>
    <property type="match status" value="1"/>
</dbReference>
<dbReference type="GO" id="GO:0046872">
    <property type="term" value="F:metal ion binding"/>
    <property type="evidence" value="ECO:0007669"/>
    <property type="project" value="UniProtKB-KW"/>
</dbReference>